<gene>
    <name evidence="3" type="ORF">PPENT_87.1.T1310167</name>
</gene>
<evidence type="ECO:0000256" key="1">
    <source>
        <dbReference type="SAM" id="Phobius"/>
    </source>
</evidence>
<keyword evidence="1" id="KW-0812">Transmembrane</keyword>
<accession>A0A8S1XMH2</accession>
<evidence type="ECO:0000313" key="3">
    <source>
        <dbReference type="EMBL" id="CAD8202670.1"/>
    </source>
</evidence>
<feature type="transmembrane region" description="Helical" evidence="1">
    <location>
        <begin position="68"/>
        <end position="86"/>
    </location>
</feature>
<protein>
    <recommendedName>
        <fullName evidence="5">Transmembrane protein</fullName>
    </recommendedName>
</protein>
<keyword evidence="2" id="KW-0732">Signal</keyword>
<keyword evidence="1" id="KW-0472">Membrane</keyword>
<keyword evidence="4" id="KW-1185">Reference proteome</keyword>
<feature type="chain" id="PRO_5035744960" description="Transmembrane protein" evidence="2">
    <location>
        <begin position="28"/>
        <end position="373"/>
    </location>
</feature>
<comment type="caution">
    <text evidence="3">The sequence shown here is derived from an EMBL/GenBank/DDBJ whole genome shotgun (WGS) entry which is preliminary data.</text>
</comment>
<dbReference type="AlphaFoldDB" id="A0A8S1XMH2"/>
<dbReference type="Proteomes" id="UP000689195">
    <property type="component" value="Unassembled WGS sequence"/>
</dbReference>
<keyword evidence="1" id="KW-1133">Transmembrane helix</keyword>
<name>A0A8S1XMH2_9CILI</name>
<organism evidence="3 4">
    <name type="scientific">Paramecium pentaurelia</name>
    <dbReference type="NCBI Taxonomy" id="43138"/>
    <lineage>
        <taxon>Eukaryota</taxon>
        <taxon>Sar</taxon>
        <taxon>Alveolata</taxon>
        <taxon>Ciliophora</taxon>
        <taxon>Intramacronucleata</taxon>
        <taxon>Oligohymenophorea</taxon>
        <taxon>Peniculida</taxon>
        <taxon>Parameciidae</taxon>
        <taxon>Paramecium</taxon>
    </lineage>
</organism>
<reference evidence="3" key="1">
    <citation type="submission" date="2021-01" db="EMBL/GenBank/DDBJ databases">
        <authorList>
            <consortium name="Genoscope - CEA"/>
            <person name="William W."/>
        </authorList>
    </citation>
    <scope>NUCLEOTIDE SEQUENCE</scope>
</reference>
<evidence type="ECO:0000313" key="4">
    <source>
        <dbReference type="Proteomes" id="UP000689195"/>
    </source>
</evidence>
<evidence type="ECO:0000256" key="2">
    <source>
        <dbReference type="SAM" id="SignalP"/>
    </source>
</evidence>
<feature type="signal peptide" evidence="2">
    <location>
        <begin position="1"/>
        <end position="27"/>
    </location>
</feature>
<dbReference type="EMBL" id="CAJJDO010000131">
    <property type="protein sequence ID" value="CAD8202670.1"/>
    <property type="molecule type" value="Genomic_DNA"/>
</dbReference>
<evidence type="ECO:0008006" key="5">
    <source>
        <dbReference type="Google" id="ProtNLM"/>
    </source>
</evidence>
<proteinExistence type="predicted"/>
<sequence>MIFHFLEFILLLFHAICFVANWRLVDSRFTETQILEVNSWISKDSCTTSTVSDMLSNGNCQTNQLQKYVIYISILAFLLLQLVMVLQKQIFQYVIIVKVQSAENANAFRINNFQKLLRCIQECFRDYSIVRYDKICVQDNRIKSIIKLFNDIIIQKSNQFRYYSFIFLFDKFYPKNTDLIKENCNGISFIGNLQFSERMLYQLNLQESIKFLRIHITFYLFNFQDSSKIEILHNNQTLSRIIKDPLGFQHENLITIFEKIDNCFKLKSFFNYQIKIQQLYFKDYYNKKNVFWGFRNVTIDSGFVRTIVRFFLIILNVYNVKPGINYIKVNVKFHFLFIHRIVMIIKISFNLELKLYFRFKLHCKRVLRFEYDN</sequence>